<evidence type="ECO:0000313" key="1">
    <source>
        <dbReference type="EMBL" id="AFK43253.1"/>
    </source>
</evidence>
<gene>
    <name evidence="2" type="ORF">MtrunA17_Chr5g0416961</name>
</gene>
<proteinExistence type="evidence at transcript level"/>
<name>I3SSL1_MEDTR</name>
<sequence length="88" mass="10384">MNIRERKILCIFVTTGEIHQTHSHIIANSPSFHAGEWFRRGSEHFNRIGHIICNVYTGMITLGARHHNVGRKKKQYWYTLKILIKQKD</sequence>
<reference evidence="1" key="1">
    <citation type="submission" date="2012-05" db="EMBL/GenBank/DDBJ databases">
        <authorList>
            <person name="Krishnakumar V."/>
            <person name="Cheung F."/>
            <person name="Xiao Y."/>
            <person name="Chan A."/>
            <person name="Moskal W.A."/>
            <person name="Town C.D."/>
        </authorList>
    </citation>
    <scope>NUCLEOTIDE SEQUENCE</scope>
</reference>
<dbReference type="AlphaFoldDB" id="I3SSL1"/>
<dbReference type="Gramene" id="rna30531">
    <property type="protein sequence ID" value="RHN55361.1"/>
    <property type="gene ID" value="gene30531"/>
</dbReference>
<evidence type="ECO:0000313" key="2">
    <source>
        <dbReference type="EMBL" id="RHN55361.1"/>
    </source>
</evidence>
<evidence type="ECO:0000313" key="3">
    <source>
        <dbReference type="Proteomes" id="UP000265566"/>
    </source>
</evidence>
<dbReference type="Proteomes" id="UP000265566">
    <property type="component" value="Chromosome 5"/>
</dbReference>
<organism evidence="1">
    <name type="scientific">Medicago truncatula</name>
    <name type="common">Barrel medic</name>
    <name type="synonym">Medicago tribuloides</name>
    <dbReference type="NCBI Taxonomy" id="3880"/>
    <lineage>
        <taxon>Eukaryota</taxon>
        <taxon>Viridiplantae</taxon>
        <taxon>Streptophyta</taxon>
        <taxon>Embryophyta</taxon>
        <taxon>Tracheophyta</taxon>
        <taxon>Spermatophyta</taxon>
        <taxon>Magnoliopsida</taxon>
        <taxon>eudicotyledons</taxon>
        <taxon>Gunneridae</taxon>
        <taxon>Pentapetalae</taxon>
        <taxon>rosids</taxon>
        <taxon>fabids</taxon>
        <taxon>Fabales</taxon>
        <taxon>Fabaceae</taxon>
        <taxon>Papilionoideae</taxon>
        <taxon>50 kb inversion clade</taxon>
        <taxon>NPAAA clade</taxon>
        <taxon>Hologalegina</taxon>
        <taxon>IRL clade</taxon>
        <taxon>Trifolieae</taxon>
        <taxon>Medicago</taxon>
    </lineage>
</organism>
<reference evidence="3" key="2">
    <citation type="journal article" date="2018" name="Nat. Plants">
        <title>Whole-genome landscape of Medicago truncatula symbiotic genes.</title>
        <authorList>
            <person name="Pecrix Y."/>
            <person name="Staton S.E."/>
            <person name="Sallet E."/>
            <person name="Lelandais-Briere C."/>
            <person name="Moreau S."/>
            <person name="Carrere S."/>
            <person name="Blein T."/>
            <person name="Jardinaud M.F."/>
            <person name="Latrasse D."/>
            <person name="Zouine M."/>
            <person name="Zahm M."/>
            <person name="Kreplak J."/>
            <person name="Mayjonade B."/>
            <person name="Satge C."/>
            <person name="Perez M."/>
            <person name="Cauet S."/>
            <person name="Marande W."/>
            <person name="Chantry-Darmon C."/>
            <person name="Lopez-Roques C."/>
            <person name="Bouchez O."/>
            <person name="Berard A."/>
            <person name="Debelle F."/>
            <person name="Munos S."/>
            <person name="Bendahmane A."/>
            <person name="Berges H."/>
            <person name="Niebel A."/>
            <person name="Buitink J."/>
            <person name="Frugier F."/>
            <person name="Benhamed M."/>
            <person name="Crespi M."/>
            <person name="Gouzy J."/>
            <person name="Gamas P."/>
        </authorList>
    </citation>
    <scope>NUCLEOTIDE SEQUENCE [LARGE SCALE GENOMIC DNA]</scope>
    <source>
        <strain evidence="3">cv. Jemalong A17</strain>
    </source>
</reference>
<reference evidence="2" key="3">
    <citation type="journal article" date="2018" name="Nat. Plants">
        <title>Whole-genome landscape of Medicago truncatula symbiotic genes.</title>
        <authorList>
            <person name="Pecrix Y."/>
            <person name="Gamas P."/>
            <person name="Carrere S."/>
        </authorList>
    </citation>
    <scope>NUCLEOTIDE SEQUENCE</scope>
    <source>
        <tissue evidence="2">Leaves</tissue>
    </source>
</reference>
<accession>I3SSL1</accession>
<dbReference type="EMBL" id="BT143459">
    <property type="protein sequence ID" value="AFK43253.1"/>
    <property type="molecule type" value="mRNA"/>
</dbReference>
<dbReference type="EMBL" id="PSQE01000005">
    <property type="protein sequence ID" value="RHN55361.1"/>
    <property type="molecule type" value="Genomic_DNA"/>
</dbReference>
<protein>
    <submittedName>
        <fullName evidence="1">Uncharacterized protein</fullName>
    </submittedName>
</protein>